<dbReference type="CDD" id="cd16377">
    <property type="entry name" value="23S_rRNA_IVP_like"/>
    <property type="match status" value="1"/>
</dbReference>
<accession>A0A3B7MIC8</accession>
<reference evidence="1 2" key="1">
    <citation type="submission" date="2018-09" db="EMBL/GenBank/DDBJ databases">
        <title>Genome sequencing of strain 6GH32-13.</title>
        <authorList>
            <person name="Weon H.-Y."/>
            <person name="Heo J."/>
            <person name="Kwon S.-W."/>
        </authorList>
    </citation>
    <scope>NUCLEOTIDE SEQUENCE [LARGE SCALE GENOMIC DNA]</scope>
    <source>
        <strain evidence="1 2">5GH32-13</strain>
    </source>
</reference>
<evidence type="ECO:0000313" key="1">
    <source>
        <dbReference type="EMBL" id="AXY73968.1"/>
    </source>
</evidence>
<dbReference type="EMBL" id="CP032157">
    <property type="protein sequence ID" value="AXY73968.1"/>
    <property type="molecule type" value="Genomic_DNA"/>
</dbReference>
<dbReference type="InterPro" id="IPR012657">
    <property type="entry name" value="23S_rRNA-intervening_sequence"/>
</dbReference>
<dbReference type="OrthoDB" id="5515766at2"/>
<dbReference type="PANTHER" id="PTHR38471">
    <property type="entry name" value="FOUR HELIX BUNDLE PROTEIN"/>
    <property type="match status" value="1"/>
</dbReference>
<evidence type="ECO:0000313" key="2">
    <source>
        <dbReference type="Proteomes" id="UP000263900"/>
    </source>
</evidence>
<dbReference type="Gene3D" id="1.20.1440.60">
    <property type="entry name" value="23S rRNA-intervening sequence"/>
    <property type="match status" value="1"/>
</dbReference>
<dbReference type="RefSeq" id="WP_119049855.1">
    <property type="nucleotide sequence ID" value="NZ_CP032157.1"/>
</dbReference>
<keyword evidence="2" id="KW-1185">Reference proteome</keyword>
<dbReference type="NCBIfam" id="TIGR02436">
    <property type="entry name" value="four helix bundle protein"/>
    <property type="match status" value="1"/>
</dbReference>
<proteinExistence type="predicted"/>
<dbReference type="SUPFAM" id="SSF158446">
    <property type="entry name" value="IVS-encoded protein-like"/>
    <property type="match status" value="1"/>
</dbReference>
<dbReference type="AlphaFoldDB" id="A0A3B7MIC8"/>
<name>A0A3B7MIC8_9BACT</name>
<dbReference type="InterPro" id="IPR036583">
    <property type="entry name" value="23S_rRNA_IVS_sf"/>
</dbReference>
<gene>
    <name evidence="1" type="ORF">D3H65_08220</name>
</gene>
<organism evidence="1 2">
    <name type="scientific">Paraflavitalea soli</name>
    <dbReference type="NCBI Taxonomy" id="2315862"/>
    <lineage>
        <taxon>Bacteria</taxon>
        <taxon>Pseudomonadati</taxon>
        <taxon>Bacteroidota</taxon>
        <taxon>Chitinophagia</taxon>
        <taxon>Chitinophagales</taxon>
        <taxon>Chitinophagaceae</taxon>
        <taxon>Paraflavitalea</taxon>
    </lineage>
</organism>
<protein>
    <submittedName>
        <fullName evidence="1">Four helix bundle protein</fullName>
    </submittedName>
</protein>
<dbReference type="Pfam" id="PF05635">
    <property type="entry name" value="23S_rRNA_IVP"/>
    <property type="match status" value="1"/>
</dbReference>
<dbReference type="Proteomes" id="UP000263900">
    <property type="component" value="Chromosome"/>
</dbReference>
<sequence>MATITRFEDLEIWQLARNLANEVFQTYTCSEPFLKDYKLREQINGSSGSIMDNIAEGFERNSRNEFVNFLSIAKASSGEVKSQLYRAFDRRYITQERFDKLYNQADEIGRQVGGFINYLNSSLYKGAKFKNRQTDRPNPKS</sequence>
<dbReference type="KEGG" id="pseg:D3H65_08220"/>
<dbReference type="PANTHER" id="PTHR38471:SF2">
    <property type="entry name" value="FOUR HELIX BUNDLE PROTEIN"/>
    <property type="match status" value="1"/>
</dbReference>